<dbReference type="Proteomes" id="UP000325645">
    <property type="component" value="Unassembled WGS sequence"/>
</dbReference>
<evidence type="ECO:0000313" key="3">
    <source>
        <dbReference type="Proteomes" id="UP000325645"/>
    </source>
</evidence>
<proteinExistence type="predicted"/>
<protein>
    <submittedName>
        <fullName evidence="2">Uncharacterized protein</fullName>
    </submittedName>
</protein>
<dbReference type="AlphaFoldDB" id="A0A5E7W4N5"/>
<name>A0A5E7W4N5_PSEFL</name>
<sequence length="324" mass="34933">MQLFIDRTAPWQAKPVQTGPNPGATPGAKSTPLVTFPNAPTANTQIDDTWAAIPGNENGLIVKVDLSYANFQATDSLTLYAAGTRTEPPQVAPIFDEVVPASGEVPIPISVLRAVTTGRVQIWFRLTDLAGNFSNYSVNYRNVRFLPLPVLGDPVVPSAADGLVGLDDVIAGVTVRVARPTNALNTDSVSLTWGDEAAQDLPFNALTELIFTIPWAKLQNEYFSKQTGTVYELPVLVKADLMRGGGSISSSETTVNTDYSVVGNPYPIDLVNPPGEFNPELKELIVRGQAPVIDNTLGPQDVNQTATIFIDLAIYGRIRNRVTW</sequence>
<evidence type="ECO:0000256" key="1">
    <source>
        <dbReference type="SAM" id="MobiDB-lite"/>
    </source>
</evidence>
<gene>
    <name evidence="2" type="ORF">PS943_01543</name>
</gene>
<organism evidence="2 3">
    <name type="scientific">Pseudomonas fluorescens</name>
    <dbReference type="NCBI Taxonomy" id="294"/>
    <lineage>
        <taxon>Bacteria</taxon>
        <taxon>Pseudomonadati</taxon>
        <taxon>Pseudomonadota</taxon>
        <taxon>Gammaproteobacteria</taxon>
        <taxon>Pseudomonadales</taxon>
        <taxon>Pseudomonadaceae</taxon>
        <taxon>Pseudomonas</taxon>
    </lineage>
</organism>
<reference evidence="2 3" key="1">
    <citation type="submission" date="2019-09" db="EMBL/GenBank/DDBJ databases">
        <authorList>
            <person name="Chandra G."/>
            <person name="Truman W A."/>
        </authorList>
    </citation>
    <scope>NUCLEOTIDE SEQUENCE [LARGE SCALE GENOMIC DNA]</scope>
    <source>
        <strain evidence="2">PS943</strain>
    </source>
</reference>
<feature type="region of interest" description="Disordered" evidence="1">
    <location>
        <begin position="1"/>
        <end position="30"/>
    </location>
</feature>
<evidence type="ECO:0000313" key="2">
    <source>
        <dbReference type="EMBL" id="VVQ29814.1"/>
    </source>
</evidence>
<dbReference type="EMBL" id="CABVJH010000002">
    <property type="protein sequence ID" value="VVQ29814.1"/>
    <property type="molecule type" value="Genomic_DNA"/>
</dbReference>
<accession>A0A5E7W4N5</accession>